<feature type="region of interest" description="Disordered" evidence="1">
    <location>
        <begin position="52"/>
        <end position="72"/>
    </location>
</feature>
<protein>
    <recommendedName>
        <fullName evidence="8">Portal protein</fullName>
    </recommendedName>
</protein>
<dbReference type="EMBL" id="LR797297">
    <property type="protein sequence ID" value="CAB4199905.1"/>
    <property type="molecule type" value="Genomic_DNA"/>
</dbReference>
<dbReference type="EMBL" id="LR797400">
    <property type="protein sequence ID" value="CAB4213557.1"/>
    <property type="molecule type" value="Genomic_DNA"/>
</dbReference>
<organism evidence="2">
    <name type="scientific">uncultured Caudovirales phage</name>
    <dbReference type="NCBI Taxonomy" id="2100421"/>
    <lineage>
        <taxon>Viruses</taxon>
        <taxon>Duplodnaviria</taxon>
        <taxon>Heunggongvirae</taxon>
        <taxon>Uroviricota</taxon>
        <taxon>Caudoviricetes</taxon>
        <taxon>Peduoviridae</taxon>
        <taxon>Maltschvirus</taxon>
        <taxon>Maltschvirus maltsch</taxon>
    </lineage>
</organism>
<feature type="compositionally biased region" description="Basic and acidic residues" evidence="1">
    <location>
        <begin position="54"/>
        <end position="64"/>
    </location>
</feature>
<evidence type="ECO:0000313" key="7">
    <source>
        <dbReference type="EMBL" id="CAB5228075.1"/>
    </source>
</evidence>
<gene>
    <name evidence="4" type="ORF">UFOVP1094_11</name>
    <name evidence="5" type="ORF">UFOVP1342_11</name>
    <name evidence="6" type="ORF">UFOVP1450_47</name>
    <name evidence="7" type="ORF">UFOVP1539_54</name>
    <name evidence="2" type="ORF">UFOVP297_42</name>
    <name evidence="3" type="ORF">UFOVP917_9</name>
</gene>
<evidence type="ECO:0000313" key="2">
    <source>
        <dbReference type="EMBL" id="CAB4136277.1"/>
    </source>
</evidence>
<evidence type="ECO:0000313" key="4">
    <source>
        <dbReference type="EMBL" id="CAB4182544.1"/>
    </source>
</evidence>
<evidence type="ECO:0000313" key="3">
    <source>
        <dbReference type="EMBL" id="CAB4171193.1"/>
    </source>
</evidence>
<reference evidence="2" key="1">
    <citation type="submission" date="2020-04" db="EMBL/GenBank/DDBJ databases">
        <authorList>
            <person name="Chiriac C."/>
            <person name="Salcher M."/>
            <person name="Ghai R."/>
            <person name="Kavagutti S V."/>
        </authorList>
    </citation>
    <scope>NUCLEOTIDE SEQUENCE</scope>
</reference>
<dbReference type="EMBL" id="LR796310">
    <property type="protein sequence ID" value="CAB4136277.1"/>
    <property type="molecule type" value="Genomic_DNA"/>
</dbReference>
<name>A0A6J5LTA7_9CAUD</name>
<proteinExistence type="predicted"/>
<evidence type="ECO:0008006" key="8">
    <source>
        <dbReference type="Google" id="ProtNLM"/>
    </source>
</evidence>
<accession>A0A6J5LTA7</accession>
<evidence type="ECO:0000256" key="1">
    <source>
        <dbReference type="SAM" id="MobiDB-lite"/>
    </source>
</evidence>
<dbReference type="EMBL" id="LR796863">
    <property type="protein sequence ID" value="CAB4171193.1"/>
    <property type="molecule type" value="Genomic_DNA"/>
</dbReference>
<evidence type="ECO:0000313" key="6">
    <source>
        <dbReference type="EMBL" id="CAB4213557.1"/>
    </source>
</evidence>
<dbReference type="EMBL" id="LR797034">
    <property type="protein sequence ID" value="CAB4182544.1"/>
    <property type="molecule type" value="Genomic_DNA"/>
</dbReference>
<dbReference type="EMBL" id="LR798381">
    <property type="protein sequence ID" value="CAB5228075.1"/>
    <property type="molecule type" value="Genomic_DNA"/>
</dbReference>
<sequence>MPNSKTDVLAIASATPHIGELMSEYNRSMVNSSQGNLVTKFDNIRFARWTGQTDDGKKHSENRPEGSPAWPFEGASDVRNRLIDSSCNELTYLLVSAFEKADIRSSPNELNDSVIAGVGTTLLRWVRDNKMPQQLRKEAELCAQYALQYGWSAFFVGWQQNISKRSQPITMEQVMQLAQQSGSQTLMELPQLIMTAQDQAAAIIQTAIPGITLTEAKRIVKELATTGESSYDEEYVSRNLPEIVALKPWDEIIFPPEVADLQRARVIFRRTWMSEVELREKITTEGWNPDWVDLALQQLGKSSTFYNINLLPTTTMLAYNGTNYSNMVEVVYCYTKSIDGDAPAIFYTVICPQAASNMPQAMDSYAIHERLDYAHGEYPFVEFRREQLRRAVTDTRGIPELAATDQDEIKAQHDSIRDHTAFSTLPPIKVVKRIGTINKVGPGVQLPVVNQSDYTFMDPPAREPTTAFNLIQAVESNHAGYFGTINPNVAPMKTQILQQALVNSWLMTWRSVFRQMFALCCQYMSPEEILKITGSQLPQGLSDIHNEFDLNIRFDVMNLDREYVAQKIQFLSQIAQMDVGGVLNRNRLTEMMIQAIAPEMASELVLNPQQASQEMYKGVQSDIAFMLLGNEALYQENDPAAQTKLQYTQQIIQTNPKAQAALQQDQNFQQLFNNYVKSLQMSAMQQQNAQIGRIGVSPIQQQPGQ</sequence>
<evidence type="ECO:0000313" key="5">
    <source>
        <dbReference type="EMBL" id="CAB4199905.1"/>
    </source>
</evidence>